<dbReference type="PRINTS" id="PR00171">
    <property type="entry name" value="SUGRTRNSPORT"/>
</dbReference>
<evidence type="ECO:0000256" key="3">
    <source>
        <dbReference type="ARBA" id="ARBA00022475"/>
    </source>
</evidence>
<feature type="transmembrane region" description="Helical" evidence="8">
    <location>
        <begin position="54"/>
        <end position="75"/>
    </location>
</feature>
<dbReference type="PROSITE" id="PS00216">
    <property type="entry name" value="SUGAR_TRANSPORT_1"/>
    <property type="match status" value="1"/>
</dbReference>
<feature type="transmembrane region" description="Helical" evidence="8">
    <location>
        <begin position="165"/>
        <end position="185"/>
    </location>
</feature>
<evidence type="ECO:0000256" key="4">
    <source>
        <dbReference type="ARBA" id="ARBA00022597"/>
    </source>
</evidence>
<evidence type="ECO:0000256" key="7">
    <source>
        <dbReference type="ARBA" id="ARBA00023136"/>
    </source>
</evidence>
<dbReference type="GO" id="GO:0005886">
    <property type="term" value="C:plasma membrane"/>
    <property type="evidence" value="ECO:0007669"/>
    <property type="project" value="UniProtKB-SubCell"/>
</dbReference>
<keyword evidence="5 8" id="KW-0812">Transmembrane</keyword>
<dbReference type="SUPFAM" id="SSF103473">
    <property type="entry name" value="MFS general substrate transporter"/>
    <property type="match status" value="1"/>
</dbReference>
<feature type="transmembrane region" description="Helical" evidence="8">
    <location>
        <begin position="350"/>
        <end position="369"/>
    </location>
</feature>
<evidence type="ECO:0000313" key="10">
    <source>
        <dbReference type="EMBL" id="CAH0392205.1"/>
    </source>
</evidence>
<evidence type="ECO:0000256" key="2">
    <source>
        <dbReference type="ARBA" id="ARBA00022448"/>
    </source>
</evidence>
<feature type="transmembrane region" description="Helical" evidence="8">
    <location>
        <begin position="416"/>
        <end position="438"/>
    </location>
</feature>
<dbReference type="EMBL" id="OU963867">
    <property type="protein sequence ID" value="CAH0392205.1"/>
    <property type="molecule type" value="Genomic_DNA"/>
</dbReference>
<proteinExistence type="predicted"/>
<evidence type="ECO:0000259" key="9">
    <source>
        <dbReference type="PROSITE" id="PS50850"/>
    </source>
</evidence>
<dbReference type="InterPro" id="IPR005828">
    <property type="entry name" value="MFS_sugar_transport-like"/>
</dbReference>
<evidence type="ECO:0000256" key="5">
    <source>
        <dbReference type="ARBA" id="ARBA00022692"/>
    </source>
</evidence>
<sequence length="470" mass="51501">MLTLTLGIRRQLAAAFACSLASLIAGCVLGWPSPTLKKLREPDSPLHLSTYQEAWVVNALYYGTVLSPFPSGYLMNKLGRKMSLLVLCVFPTLSWILIYFSSSAYMLMLARLFAGFWTGGTQTVMPIYIAEISEPQVRGVFGTFIQLNIYLGTNFAFLVGPYVSIQLMAILCGILPVIFFVLFGLCPESPYFYTMEGRHAAAADALAWLRGDASVDAELRTVRHSVEKESANQAGVFRRIADLVTVPANRKAFIIVETMNALQRFSGISCMMAFSSVVLPETGALNSDHCTIIMGIVWMVSCLGTSGLIDKAGRKPLLYVSSIGIGVSMLWTGVWYYLDENTTYDVTGWNWLPLAGFLAYGCTFSLGLGPLSSTYQGEMFPSNLKGQASAITTITTALASAISTGLFAVLSKNVGVYMNFYIFSAVGFINFFFTYFYVIETKGKSLQMIQAELNGEEIVKPEMNGDSEKV</sequence>
<evidence type="ECO:0000256" key="6">
    <source>
        <dbReference type="ARBA" id="ARBA00022989"/>
    </source>
</evidence>
<feature type="transmembrane region" description="Helical" evidence="8">
    <location>
        <begin position="108"/>
        <end position="128"/>
    </location>
</feature>
<feature type="transmembrane region" description="Helical" evidence="8">
    <location>
        <begin position="390"/>
        <end position="410"/>
    </location>
</feature>
<keyword evidence="2" id="KW-0813">Transport</keyword>
<keyword evidence="11" id="KW-1185">Reference proteome</keyword>
<reference evidence="10" key="1">
    <citation type="submission" date="2021-12" db="EMBL/GenBank/DDBJ databases">
        <authorList>
            <person name="King R."/>
        </authorList>
    </citation>
    <scope>NUCLEOTIDE SEQUENCE</scope>
</reference>
<comment type="subcellular location">
    <subcellularLocation>
        <location evidence="1">Cell membrane</location>
        <topology evidence="1">Multi-pass membrane protein</topology>
    </subcellularLocation>
</comment>
<feature type="transmembrane region" description="Helical" evidence="8">
    <location>
        <begin position="140"/>
        <end position="159"/>
    </location>
</feature>
<keyword evidence="3" id="KW-1003">Cell membrane</keyword>
<feature type="transmembrane region" description="Helical" evidence="8">
    <location>
        <begin position="82"/>
        <end position="102"/>
    </location>
</feature>
<dbReference type="InterPro" id="IPR050549">
    <property type="entry name" value="MFS_Trehalose_Transporter"/>
</dbReference>
<accession>A0A9P0AJS7</accession>
<evidence type="ECO:0000256" key="1">
    <source>
        <dbReference type="ARBA" id="ARBA00004651"/>
    </source>
</evidence>
<dbReference type="FunFam" id="1.20.1250.20:FF:000218">
    <property type="entry name" value="facilitated trehalose transporter Tret1"/>
    <property type="match status" value="1"/>
</dbReference>
<dbReference type="Gene3D" id="1.20.1250.20">
    <property type="entry name" value="MFS general substrate transporter like domains"/>
    <property type="match status" value="1"/>
</dbReference>
<keyword evidence="4" id="KW-0762">Sugar transport</keyword>
<dbReference type="PANTHER" id="PTHR48021:SF1">
    <property type="entry name" value="GH07001P-RELATED"/>
    <property type="match status" value="1"/>
</dbReference>
<dbReference type="PANTHER" id="PTHR48021">
    <property type="match status" value="1"/>
</dbReference>
<keyword evidence="6 8" id="KW-1133">Transmembrane helix</keyword>
<dbReference type="KEGG" id="btab:109036939"/>
<feature type="transmembrane region" description="Helical" evidence="8">
    <location>
        <begin position="261"/>
        <end position="279"/>
    </location>
</feature>
<gene>
    <name evidence="10" type="ORF">BEMITA_LOCUS10749</name>
</gene>
<organism evidence="10 11">
    <name type="scientific">Bemisia tabaci</name>
    <name type="common">Sweetpotato whitefly</name>
    <name type="synonym">Aleurodes tabaci</name>
    <dbReference type="NCBI Taxonomy" id="7038"/>
    <lineage>
        <taxon>Eukaryota</taxon>
        <taxon>Metazoa</taxon>
        <taxon>Ecdysozoa</taxon>
        <taxon>Arthropoda</taxon>
        <taxon>Hexapoda</taxon>
        <taxon>Insecta</taxon>
        <taxon>Pterygota</taxon>
        <taxon>Neoptera</taxon>
        <taxon>Paraneoptera</taxon>
        <taxon>Hemiptera</taxon>
        <taxon>Sternorrhyncha</taxon>
        <taxon>Aleyrodoidea</taxon>
        <taxon>Aleyrodidae</taxon>
        <taxon>Aleyrodinae</taxon>
        <taxon>Bemisia</taxon>
    </lineage>
</organism>
<feature type="transmembrane region" description="Helical" evidence="8">
    <location>
        <begin position="316"/>
        <end position="338"/>
    </location>
</feature>
<dbReference type="InterPro" id="IPR036259">
    <property type="entry name" value="MFS_trans_sf"/>
</dbReference>
<dbReference type="PROSITE" id="PS50850">
    <property type="entry name" value="MFS"/>
    <property type="match status" value="1"/>
</dbReference>
<feature type="transmembrane region" description="Helical" evidence="8">
    <location>
        <begin position="291"/>
        <end position="309"/>
    </location>
</feature>
<dbReference type="AlphaFoldDB" id="A0A9P0AJS7"/>
<dbReference type="InterPro" id="IPR005829">
    <property type="entry name" value="Sugar_transporter_CS"/>
</dbReference>
<dbReference type="Pfam" id="PF00083">
    <property type="entry name" value="Sugar_tr"/>
    <property type="match status" value="1"/>
</dbReference>
<feature type="domain" description="Major facilitator superfamily (MFS) profile" evidence="9">
    <location>
        <begin position="14"/>
        <end position="442"/>
    </location>
</feature>
<protein>
    <recommendedName>
        <fullName evidence="9">Major facilitator superfamily (MFS) profile domain-containing protein</fullName>
    </recommendedName>
</protein>
<evidence type="ECO:0000256" key="8">
    <source>
        <dbReference type="SAM" id="Phobius"/>
    </source>
</evidence>
<dbReference type="InterPro" id="IPR003663">
    <property type="entry name" value="Sugar/inositol_transpt"/>
</dbReference>
<name>A0A9P0AJS7_BEMTA</name>
<dbReference type="Proteomes" id="UP001152759">
    <property type="component" value="Chromosome 6"/>
</dbReference>
<dbReference type="InterPro" id="IPR020846">
    <property type="entry name" value="MFS_dom"/>
</dbReference>
<evidence type="ECO:0000313" key="11">
    <source>
        <dbReference type="Proteomes" id="UP001152759"/>
    </source>
</evidence>
<keyword evidence="7 8" id="KW-0472">Membrane</keyword>
<dbReference type="PROSITE" id="PS00217">
    <property type="entry name" value="SUGAR_TRANSPORT_2"/>
    <property type="match status" value="1"/>
</dbReference>
<dbReference type="GO" id="GO:0022857">
    <property type="term" value="F:transmembrane transporter activity"/>
    <property type="evidence" value="ECO:0007669"/>
    <property type="project" value="InterPro"/>
</dbReference>